<dbReference type="PANTHER" id="PTHR43744">
    <property type="entry name" value="ABC TRANSPORTER PERMEASE PROTEIN MG189-RELATED-RELATED"/>
    <property type="match status" value="1"/>
</dbReference>
<dbReference type="PROSITE" id="PS50928">
    <property type="entry name" value="ABC_TM1"/>
    <property type="match status" value="1"/>
</dbReference>
<feature type="transmembrane region" description="Helical" evidence="7">
    <location>
        <begin position="193"/>
        <end position="216"/>
    </location>
</feature>
<comment type="caution">
    <text evidence="9">The sequence shown here is derived from an EMBL/GenBank/DDBJ whole genome shotgun (WGS) entry which is preliminary data.</text>
</comment>
<evidence type="ECO:0000256" key="7">
    <source>
        <dbReference type="RuleBase" id="RU363032"/>
    </source>
</evidence>
<name>A0ABU9UAW9_9SPIR</name>
<dbReference type="PANTHER" id="PTHR43744:SF2">
    <property type="entry name" value="ARABINOOLIGOSACCHARIDES TRANSPORT SYSTEM PERMEASE PROTEIN ARAQ"/>
    <property type="match status" value="1"/>
</dbReference>
<evidence type="ECO:0000256" key="1">
    <source>
        <dbReference type="ARBA" id="ARBA00004651"/>
    </source>
</evidence>
<feature type="domain" description="ABC transmembrane type-1" evidence="8">
    <location>
        <begin position="83"/>
        <end position="274"/>
    </location>
</feature>
<keyword evidence="3" id="KW-1003">Cell membrane</keyword>
<organism evidence="9 10">
    <name type="scientific">Rarispira pelagica</name>
    <dbReference type="NCBI Taxonomy" id="3141764"/>
    <lineage>
        <taxon>Bacteria</taxon>
        <taxon>Pseudomonadati</taxon>
        <taxon>Spirochaetota</taxon>
        <taxon>Spirochaetia</taxon>
        <taxon>Winmispirales</taxon>
        <taxon>Winmispiraceae</taxon>
        <taxon>Rarispira</taxon>
    </lineage>
</organism>
<dbReference type="CDD" id="cd06261">
    <property type="entry name" value="TM_PBP2"/>
    <property type="match status" value="1"/>
</dbReference>
<evidence type="ECO:0000256" key="4">
    <source>
        <dbReference type="ARBA" id="ARBA00022692"/>
    </source>
</evidence>
<sequence length="289" mass="31847">MTVDMAIDNNKRSYIIQRVVVYTVLIVLAILCAIPFYLMFINSTRASADINHGLSFIPGTYLLKNFKKLVELGSGQVNVFRGLLNSAFIASTSTVLGLYVASLAAYGFAFYNFKGKNALFAIILAVLMVPVQLGLIGYFQLAQVYKLLDTYWALILPAGANVFSVFFLRQYAGSVIDYEMIQAARIEGAGEVRIFHTIGLPLLKSGIATMAIFAFVGNWNNYLGPLVLLFSTEKFPIPVIIGQLNTSTYKTDFGVLYLAIALSLTPILIIFVIFQRFIIEGISLGALKE</sequence>
<gene>
    <name evidence="9" type="ORF">WKV44_03540</name>
</gene>
<comment type="subcellular location">
    <subcellularLocation>
        <location evidence="1 7">Cell membrane</location>
        <topology evidence="1 7">Multi-pass membrane protein</topology>
    </subcellularLocation>
</comment>
<dbReference type="RefSeq" id="WP_420069054.1">
    <property type="nucleotide sequence ID" value="NZ_JBCHKQ010000001.1"/>
</dbReference>
<feature type="transmembrane region" description="Helical" evidence="7">
    <location>
        <begin position="87"/>
        <end position="111"/>
    </location>
</feature>
<dbReference type="Pfam" id="PF00528">
    <property type="entry name" value="BPD_transp_1"/>
    <property type="match status" value="1"/>
</dbReference>
<keyword evidence="5 7" id="KW-1133">Transmembrane helix</keyword>
<keyword evidence="10" id="KW-1185">Reference proteome</keyword>
<feature type="transmembrane region" description="Helical" evidence="7">
    <location>
        <begin position="118"/>
        <end position="139"/>
    </location>
</feature>
<accession>A0ABU9UAW9</accession>
<dbReference type="InterPro" id="IPR035906">
    <property type="entry name" value="MetI-like_sf"/>
</dbReference>
<evidence type="ECO:0000256" key="6">
    <source>
        <dbReference type="ARBA" id="ARBA00023136"/>
    </source>
</evidence>
<evidence type="ECO:0000256" key="2">
    <source>
        <dbReference type="ARBA" id="ARBA00022448"/>
    </source>
</evidence>
<proteinExistence type="inferred from homology"/>
<evidence type="ECO:0000313" key="9">
    <source>
        <dbReference type="EMBL" id="MEM5947611.1"/>
    </source>
</evidence>
<feature type="transmembrane region" description="Helical" evidence="7">
    <location>
        <begin position="20"/>
        <end position="40"/>
    </location>
</feature>
<evidence type="ECO:0000259" key="8">
    <source>
        <dbReference type="PROSITE" id="PS50928"/>
    </source>
</evidence>
<evidence type="ECO:0000256" key="3">
    <source>
        <dbReference type="ARBA" id="ARBA00022475"/>
    </source>
</evidence>
<keyword evidence="4 7" id="KW-0812">Transmembrane</keyword>
<reference evidence="9 10" key="1">
    <citation type="submission" date="2024-03" db="EMBL/GenBank/DDBJ databases">
        <title>Ignisphaera cupida sp. nov., a hyperthermophilic hydrolytic archaeon from a hot spring of Kamchatka, and proposal of Ignisphaeraceae fam. nov.</title>
        <authorList>
            <person name="Podosokorskaya O.A."/>
            <person name="Elcheninov A.G."/>
            <person name="Maltseva A.I."/>
            <person name="Zayulina K.S."/>
            <person name="Novikov A."/>
            <person name="Merkel A.Y."/>
        </authorList>
    </citation>
    <scope>NUCLEOTIDE SEQUENCE [LARGE SCALE GENOMIC DNA]</scope>
    <source>
        <strain evidence="9 10">38H-sp</strain>
    </source>
</reference>
<feature type="transmembrane region" description="Helical" evidence="7">
    <location>
        <begin position="151"/>
        <end position="172"/>
    </location>
</feature>
<feature type="transmembrane region" description="Helical" evidence="7">
    <location>
        <begin position="254"/>
        <end position="274"/>
    </location>
</feature>
<comment type="similarity">
    <text evidence="7">Belongs to the binding-protein-dependent transport system permease family.</text>
</comment>
<keyword evidence="6 7" id="KW-0472">Membrane</keyword>
<dbReference type="InterPro" id="IPR000515">
    <property type="entry name" value="MetI-like"/>
</dbReference>
<dbReference type="SUPFAM" id="SSF161098">
    <property type="entry name" value="MetI-like"/>
    <property type="match status" value="1"/>
</dbReference>
<protein>
    <submittedName>
        <fullName evidence="9">Carbohydrate ABC transporter permease</fullName>
    </submittedName>
</protein>
<dbReference type="Proteomes" id="UP001466331">
    <property type="component" value="Unassembled WGS sequence"/>
</dbReference>
<dbReference type="Gene3D" id="1.10.3720.10">
    <property type="entry name" value="MetI-like"/>
    <property type="match status" value="1"/>
</dbReference>
<evidence type="ECO:0000313" key="10">
    <source>
        <dbReference type="Proteomes" id="UP001466331"/>
    </source>
</evidence>
<dbReference type="EMBL" id="JBCHKQ010000001">
    <property type="protein sequence ID" value="MEM5947611.1"/>
    <property type="molecule type" value="Genomic_DNA"/>
</dbReference>
<evidence type="ECO:0000256" key="5">
    <source>
        <dbReference type="ARBA" id="ARBA00022989"/>
    </source>
</evidence>
<keyword evidence="2 7" id="KW-0813">Transport</keyword>